<dbReference type="EMBL" id="AP025739">
    <property type="protein sequence ID" value="BDI32534.1"/>
    <property type="molecule type" value="Genomic_DNA"/>
</dbReference>
<organism evidence="1 2">
    <name type="scientific">Capsulimonas corticalis</name>
    <dbReference type="NCBI Taxonomy" id="2219043"/>
    <lineage>
        <taxon>Bacteria</taxon>
        <taxon>Bacillati</taxon>
        <taxon>Armatimonadota</taxon>
        <taxon>Armatimonadia</taxon>
        <taxon>Capsulimonadales</taxon>
        <taxon>Capsulimonadaceae</taxon>
        <taxon>Capsulimonas</taxon>
    </lineage>
</organism>
<sequence>MSVPIIDVTDLYHPHQDIGDTVDLIAAYALPQIDLKAVILDCTEAFRRPRSMQAGFEDENGPRDPGVIPVEQLNYIFDRDVPYGVGPFSKMRSPDDPMLSLPRFQQRGIELILRTLRDASEPVEILSFGSARAIAAAYNREPKLFHEKVKVIRLSAGSASPDLLEWNALLDPQAIVRLLQSSLPIAIYPCAGSCSPFDDEPHNTYYKLPHRLGRGMAPKLRRYLEYAYTRSTRSDFLRAMDEDFPVGDEAHYDWEHHVWETALWLDATGSKLVERGDGSYRIVSAHDALPTDREIRQELLPCAVSVREDGGYRFTRTDQPSHFQMYFRDDPARHQTALREALPALYNSFATP</sequence>
<dbReference type="Gene3D" id="3.90.245.10">
    <property type="entry name" value="Ribonucleoside hydrolase-like"/>
    <property type="match status" value="1"/>
</dbReference>
<accession>A0A402D5T7</accession>
<reference evidence="1 2" key="1">
    <citation type="journal article" date="2019" name="Int. J. Syst. Evol. Microbiol.">
        <title>Capsulimonas corticalis gen. nov., sp. nov., an aerobic capsulated bacterium, of a novel bacterial order, Capsulimonadales ord. nov., of the class Armatimonadia of the phylum Armatimonadetes.</title>
        <authorList>
            <person name="Li J."/>
            <person name="Kudo C."/>
            <person name="Tonouchi A."/>
        </authorList>
    </citation>
    <scope>NUCLEOTIDE SEQUENCE [LARGE SCALE GENOMIC DNA]</scope>
    <source>
        <strain evidence="1 2">AX-7</strain>
    </source>
</reference>
<keyword evidence="2" id="KW-1185">Reference proteome</keyword>
<dbReference type="InterPro" id="IPR036452">
    <property type="entry name" value="Ribo_hydro-like"/>
</dbReference>
<gene>
    <name evidence="1" type="ORF">CCAX7_45850</name>
</gene>
<protein>
    <submittedName>
        <fullName evidence="1">Uncharacterized protein</fullName>
    </submittedName>
</protein>
<dbReference type="SUPFAM" id="SSF53590">
    <property type="entry name" value="Nucleoside hydrolase"/>
    <property type="match status" value="1"/>
</dbReference>
<name>A0A402D5T7_9BACT</name>
<dbReference type="OrthoDB" id="9797882at2"/>
<proteinExistence type="predicted"/>
<dbReference type="KEGG" id="ccot:CCAX7_45850"/>
<dbReference type="GO" id="GO:0016799">
    <property type="term" value="F:hydrolase activity, hydrolyzing N-glycosyl compounds"/>
    <property type="evidence" value="ECO:0007669"/>
    <property type="project" value="InterPro"/>
</dbReference>
<evidence type="ECO:0000313" key="2">
    <source>
        <dbReference type="Proteomes" id="UP000287394"/>
    </source>
</evidence>
<dbReference type="AlphaFoldDB" id="A0A402D5T7"/>
<evidence type="ECO:0000313" key="1">
    <source>
        <dbReference type="EMBL" id="BDI32534.1"/>
    </source>
</evidence>
<dbReference type="Proteomes" id="UP000287394">
    <property type="component" value="Chromosome"/>
</dbReference>
<dbReference type="RefSeq" id="WP_119324867.1">
    <property type="nucleotide sequence ID" value="NZ_AP025739.1"/>
</dbReference>